<sequence length="104" mass="11448">MRTHKGDPLNLCGKLKVRGGRKGSGPRRGRRSRLTHTSLRGTFWTRSGQEPSKPSNHSDASRKDALGSCDCIEPAASPEVELITSEPTLGKVKDVITIWFCSWT</sequence>
<gene>
    <name evidence="2" type="ORF">DPMN_186630</name>
</gene>
<dbReference type="AlphaFoldDB" id="A0A9D4I9R3"/>
<protein>
    <submittedName>
        <fullName evidence="2">Uncharacterized protein</fullName>
    </submittedName>
</protein>
<proteinExistence type="predicted"/>
<evidence type="ECO:0000313" key="2">
    <source>
        <dbReference type="EMBL" id="KAH3752022.1"/>
    </source>
</evidence>
<reference evidence="2" key="2">
    <citation type="submission" date="2020-11" db="EMBL/GenBank/DDBJ databases">
        <authorList>
            <person name="McCartney M.A."/>
            <person name="Auch B."/>
            <person name="Kono T."/>
            <person name="Mallez S."/>
            <person name="Becker A."/>
            <person name="Gohl D.M."/>
            <person name="Silverstein K.A.T."/>
            <person name="Koren S."/>
            <person name="Bechman K.B."/>
            <person name="Herman A."/>
            <person name="Abrahante J.E."/>
            <person name="Garbe J."/>
        </authorList>
    </citation>
    <scope>NUCLEOTIDE SEQUENCE</scope>
    <source>
        <strain evidence="2">Duluth1</strain>
        <tissue evidence="2">Whole animal</tissue>
    </source>
</reference>
<feature type="compositionally biased region" description="Polar residues" evidence="1">
    <location>
        <begin position="44"/>
        <end position="58"/>
    </location>
</feature>
<feature type="compositionally biased region" description="Basic residues" evidence="1">
    <location>
        <begin position="15"/>
        <end position="34"/>
    </location>
</feature>
<evidence type="ECO:0000313" key="3">
    <source>
        <dbReference type="Proteomes" id="UP000828390"/>
    </source>
</evidence>
<feature type="region of interest" description="Disordered" evidence="1">
    <location>
        <begin position="1"/>
        <end position="64"/>
    </location>
</feature>
<evidence type="ECO:0000256" key="1">
    <source>
        <dbReference type="SAM" id="MobiDB-lite"/>
    </source>
</evidence>
<dbReference type="EMBL" id="JAIWYP010000010">
    <property type="protein sequence ID" value="KAH3752022.1"/>
    <property type="molecule type" value="Genomic_DNA"/>
</dbReference>
<keyword evidence="3" id="KW-1185">Reference proteome</keyword>
<organism evidence="2 3">
    <name type="scientific">Dreissena polymorpha</name>
    <name type="common">Zebra mussel</name>
    <name type="synonym">Mytilus polymorpha</name>
    <dbReference type="NCBI Taxonomy" id="45954"/>
    <lineage>
        <taxon>Eukaryota</taxon>
        <taxon>Metazoa</taxon>
        <taxon>Spiralia</taxon>
        <taxon>Lophotrochozoa</taxon>
        <taxon>Mollusca</taxon>
        <taxon>Bivalvia</taxon>
        <taxon>Autobranchia</taxon>
        <taxon>Heteroconchia</taxon>
        <taxon>Euheterodonta</taxon>
        <taxon>Imparidentia</taxon>
        <taxon>Neoheterodontei</taxon>
        <taxon>Myida</taxon>
        <taxon>Dreissenoidea</taxon>
        <taxon>Dreissenidae</taxon>
        <taxon>Dreissena</taxon>
    </lineage>
</organism>
<accession>A0A9D4I9R3</accession>
<dbReference type="Proteomes" id="UP000828390">
    <property type="component" value="Unassembled WGS sequence"/>
</dbReference>
<comment type="caution">
    <text evidence="2">The sequence shown here is derived from an EMBL/GenBank/DDBJ whole genome shotgun (WGS) entry which is preliminary data.</text>
</comment>
<name>A0A9D4I9R3_DREPO</name>
<reference evidence="2" key="1">
    <citation type="journal article" date="2019" name="bioRxiv">
        <title>The Genome of the Zebra Mussel, Dreissena polymorpha: A Resource for Invasive Species Research.</title>
        <authorList>
            <person name="McCartney M.A."/>
            <person name="Auch B."/>
            <person name="Kono T."/>
            <person name="Mallez S."/>
            <person name="Zhang Y."/>
            <person name="Obille A."/>
            <person name="Becker A."/>
            <person name="Abrahante J.E."/>
            <person name="Garbe J."/>
            <person name="Badalamenti J.P."/>
            <person name="Herman A."/>
            <person name="Mangelson H."/>
            <person name="Liachko I."/>
            <person name="Sullivan S."/>
            <person name="Sone E.D."/>
            <person name="Koren S."/>
            <person name="Silverstein K.A.T."/>
            <person name="Beckman K.B."/>
            <person name="Gohl D.M."/>
        </authorList>
    </citation>
    <scope>NUCLEOTIDE SEQUENCE</scope>
    <source>
        <strain evidence="2">Duluth1</strain>
        <tissue evidence="2">Whole animal</tissue>
    </source>
</reference>